<dbReference type="GeneID" id="85475020"/>
<evidence type="ECO:0000256" key="1">
    <source>
        <dbReference type="SAM" id="Phobius"/>
    </source>
</evidence>
<gene>
    <name evidence="2" type="ORF">BDP81DRAFT_424791</name>
</gene>
<organism evidence="2 3">
    <name type="scientific">Colletotrichum phormii</name>
    <dbReference type="NCBI Taxonomy" id="359342"/>
    <lineage>
        <taxon>Eukaryota</taxon>
        <taxon>Fungi</taxon>
        <taxon>Dikarya</taxon>
        <taxon>Ascomycota</taxon>
        <taxon>Pezizomycotina</taxon>
        <taxon>Sordariomycetes</taxon>
        <taxon>Hypocreomycetidae</taxon>
        <taxon>Glomerellales</taxon>
        <taxon>Glomerellaceae</taxon>
        <taxon>Colletotrichum</taxon>
        <taxon>Colletotrichum acutatum species complex</taxon>
    </lineage>
</organism>
<protein>
    <submittedName>
        <fullName evidence="2">Uncharacterized protein</fullName>
    </submittedName>
</protein>
<proteinExistence type="predicted"/>
<name>A0AAI9ZUB3_9PEZI</name>
<accession>A0AAI9ZUB3</accession>
<evidence type="ECO:0000313" key="3">
    <source>
        <dbReference type="Proteomes" id="UP001243989"/>
    </source>
</evidence>
<dbReference type="AlphaFoldDB" id="A0AAI9ZUB3"/>
<keyword evidence="1" id="KW-0472">Membrane</keyword>
<comment type="caution">
    <text evidence="2">The sequence shown here is derived from an EMBL/GenBank/DDBJ whole genome shotgun (WGS) entry which is preliminary data.</text>
</comment>
<sequence length="207" mass="23370">MGRTVSGSLANHTYCSLLDCWIGLSGWFLMAIYVYICITWGLLTGAVHAAGETGVRVTDTEYRSDENHRDFGLSTNRLPMRIWTLPPYGIPNQSIRGNYLIVSRAPARSQYKGTHTQTKRRRNQQCAKKNNLGQARRSLGKWDIKKKNLVFPHDAPVGTWGFFVWACFVVVGCWLTYMRRWHTRTHGGGAVGASRTDRVAWGDSLSC</sequence>
<dbReference type="Proteomes" id="UP001243989">
    <property type="component" value="Unassembled WGS sequence"/>
</dbReference>
<feature type="transmembrane region" description="Helical" evidence="1">
    <location>
        <begin position="157"/>
        <end position="177"/>
    </location>
</feature>
<keyword evidence="1" id="KW-0812">Transmembrane</keyword>
<dbReference type="EMBL" id="JAHMHQ010000007">
    <property type="protein sequence ID" value="KAK1638344.1"/>
    <property type="molecule type" value="Genomic_DNA"/>
</dbReference>
<dbReference type="RefSeq" id="XP_060446951.1">
    <property type="nucleotide sequence ID" value="XM_060590158.1"/>
</dbReference>
<keyword evidence="3" id="KW-1185">Reference proteome</keyword>
<feature type="transmembrane region" description="Helical" evidence="1">
    <location>
        <begin position="21"/>
        <end position="43"/>
    </location>
</feature>
<reference evidence="2" key="1">
    <citation type="submission" date="2021-06" db="EMBL/GenBank/DDBJ databases">
        <title>Comparative genomics, transcriptomics and evolutionary studies reveal genomic signatures of adaptation to plant cell wall in hemibiotrophic fungi.</title>
        <authorList>
            <consortium name="DOE Joint Genome Institute"/>
            <person name="Baroncelli R."/>
            <person name="Diaz J.F."/>
            <person name="Benocci T."/>
            <person name="Peng M."/>
            <person name="Battaglia E."/>
            <person name="Haridas S."/>
            <person name="Andreopoulos W."/>
            <person name="Labutti K."/>
            <person name="Pangilinan J."/>
            <person name="Floch G.L."/>
            <person name="Makela M.R."/>
            <person name="Henrissat B."/>
            <person name="Grigoriev I.V."/>
            <person name="Crouch J.A."/>
            <person name="De Vries R.P."/>
            <person name="Sukno S.A."/>
            <person name="Thon M.R."/>
        </authorList>
    </citation>
    <scope>NUCLEOTIDE SEQUENCE</scope>
    <source>
        <strain evidence="2">CBS 102054</strain>
    </source>
</reference>
<keyword evidence="1" id="KW-1133">Transmembrane helix</keyword>
<evidence type="ECO:0000313" key="2">
    <source>
        <dbReference type="EMBL" id="KAK1638344.1"/>
    </source>
</evidence>